<dbReference type="RefSeq" id="WP_344608410.1">
    <property type="nucleotide sequence ID" value="NZ_BAAAHE010000044.1"/>
</dbReference>
<evidence type="ECO:0000313" key="3">
    <source>
        <dbReference type="Proteomes" id="UP001500957"/>
    </source>
</evidence>
<comment type="similarity">
    <text evidence="1">Belongs to the enoyl-CoA hydratase/isomerase family.</text>
</comment>
<dbReference type="Gene3D" id="3.90.226.10">
    <property type="entry name" value="2-enoyl-CoA Hydratase, Chain A, domain 1"/>
    <property type="match status" value="1"/>
</dbReference>
<proteinExistence type="inferred from homology"/>
<dbReference type="SUPFAM" id="SSF52096">
    <property type="entry name" value="ClpP/crotonase"/>
    <property type="match status" value="1"/>
</dbReference>
<dbReference type="InterPro" id="IPR001753">
    <property type="entry name" value="Enoyl-CoA_hydra/iso"/>
</dbReference>
<reference evidence="3" key="1">
    <citation type="journal article" date="2019" name="Int. J. Syst. Evol. Microbiol.">
        <title>The Global Catalogue of Microorganisms (GCM) 10K type strain sequencing project: providing services to taxonomists for standard genome sequencing and annotation.</title>
        <authorList>
            <consortium name="The Broad Institute Genomics Platform"/>
            <consortium name="The Broad Institute Genome Sequencing Center for Infectious Disease"/>
            <person name="Wu L."/>
            <person name="Ma J."/>
        </authorList>
    </citation>
    <scope>NUCLEOTIDE SEQUENCE [LARGE SCALE GENOMIC DNA]</scope>
    <source>
        <strain evidence="3">JCM 10671</strain>
    </source>
</reference>
<accession>A0ABP3SCU2</accession>
<gene>
    <name evidence="2" type="ORF">GCM10009547_41860</name>
</gene>
<evidence type="ECO:0000256" key="1">
    <source>
        <dbReference type="ARBA" id="ARBA00005254"/>
    </source>
</evidence>
<comment type="caution">
    <text evidence="2">The sequence shown here is derived from an EMBL/GenBank/DDBJ whole genome shotgun (WGS) entry which is preliminary data.</text>
</comment>
<dbReference type="Pfam" id="PF00378">
    <property type="entry name" value="ECH_1"/>
    <property type="match status" value="1"/>
</dbReference>
<dbReference type="EMBL" id="BAAAHE010000044">
    <property type="protein sequence ID" value="GAA0633517.1"/>
    <property type="molecule type" value="Genomic_DNA"/>
</dbReference>
<dbReference type="PANTHER" id="PTHR42964:SF1">
    <property type="entry name" value="POLYKETIDE BIOSYNTHESIS ENOYL-COA HYDRATASE PKSH-RELATED"/>
    <property type="match status" value="1"/>
</dbReference>
<evidence type="ECO:0000313" key="2">
    <source>
        <dbReference type="EMBL" id="GAA0633517.1"/>
    </source>
</evidence>
<sequence length="255" mass="26435">MSDEPLVLASTTDGVATVTLNSPGNRNALSVAMLTALTEAMDAVEADDAARVVKLTHNGPVFSAGMDLKEAVVVGLESTSGLILKLLRQLVTLSKPVVVRLDGPVRAGGLGIVGAADVVISNDTVSFAFSEARIGVAPAIISLTTLPKMDPRLAHRWCLSGETFTAAQAAAAGLISEAVPSAELDAAVDGVIAQLKLASPQGLAETKKLLGRDIADLIDAKGEAIAKLSAGLFDTEEAKEGMQAFIEKRKPRWQV</sequence>
<keyword evidence="3" id="KW-1185">Reference proteome</keyword>
<organism evidence="2 3">
    <name type="scientific">Sporichthya brevicatena</name>
    <dbReference type="NCBI Taxonomy" id="171442"/>
    <lineage>
        <taxon>Bacteria</taxon>
        <taxon>Bacillati</taxon>
        <taxon>Actinomycetota</taxon>
        <taxon>Actinomycetes</taxon>
        <taxon>Sporichthyales</taxon>
        <taxon>Sporichthyaceae</taxon>
        <taxon>Sporichthya</taxon>
    </lineage>
</organism>
<dbReference type="InterPro" id="IPR029045">
    <property type="entry name" value="ClpP/crotonase-like_dom_sf"/>
</dbReference>
<dbReference type="Proteomes" id="UP001500957">
    <property type="component" value="Unassembled WGS sequence"/>
</dbReference>
<dbReference type="InterPro" id="IPR051683">
    <property type="entry name" value="Enoyl-CoA_Hydratase/Isomerase"/>
</dbReference>
<dbReference type="PANTHER" id="PTHR42964">
    <property type="entry name" value="ENOYL-COA HYDRATASE"/>
    <property type="match status" value="1"/>
</dbReference>
<dbReference type="CDD" id="cd06558">
    <property type="entry name" value="crotonase-like"/>
    <property type="match status" value="1"/>
</dbReference>
<dbReference type="InterPro" id="IPR014748">
    <property type="entry name" value="Enoyl-CoA_hydra_C"/>
</dbReference>
<protein>
    <submittedName>
        <fullName evidence="2">Enoyl-CoA hydratase family protein</fullName>
    </submittedName>
</protein>
<dbReference type="Gene3D" id="1.10.12.10">
    <property type="entry name" value="Lyase 2-enoyl-coa Hydratase, Chain A, domain 2"/>
    <property type="match status" value="1"/>
</dbReference>
<name>A0ABP3SCU2_9ACTN</name>